<dbReference type="EMBL" id="CAKJTJ010000022">
    <property type="protein sequence ID" value="CAG9622467.1"/>
    <property type="molecule type" value="Genomic_DNA"/>
</dbReference>
<dbReference type="RefSeq" id="WP_230502963.1">
    <property type="nucleotide sequence ID" value="NZ_CAKJTJ010000022.1"/>
</dbReference>
<gene>
    <name evidence="1" type="ORF">BACCIP111883_03258</name>
</gene>
<keyword evidence="2" id="KW-1185">Reference proteome</keyword>
<accession>A0ABN8AFG5</accession>
<evidence type="ECO:0000313" key="2">
    <source>
        <dbReference type="Proteomes" id="UP000789833"/>
    </source>
</evidence>
<evidence type="ECO:0000313" key="1">
    <source>
        <dbReference type="EMBL" id="CAG9622467.1"/>
    </source>
</evidence>
<proteinExistence type="predicted"/>
<reference evidence="1 2" key="1">
    <citation type="submission" date="2021-10" db="EMBL/GenBank/DDBJ databases">
        <authorList>
            <person name="Criscuolo A."/>
        </authorList>
    </citation>
    <scope>NUCLEOTIDE SEQUENCE [LARGE SCALE GENOMIC DNA]</scope>
    <source>
        <strain evidence="2">CIP 111883</strain>
    </source>
</reference>
<organism evidence="1 2">
    <name type="scientific">Sutcliffiella rhizosphaerae</name>
    <dbReference type="NCBI Taxonomy" id="2880967"/>
    <lineage>
        <taxon>Bacteria</taxon>
        <taxon>Bacillati</taxon>
        <taxon>Bacillota</taxon>
        <taxon>Bacilli</taxon>
        <taxon>Bacillales</taxon>
        <taxon>Bacillaceae</taxon>
        <taxon>Sutcliffiella</taxon>
    </lineage>
</organism>
<dbReference type="Proteomes" id="UP000789833">
    <property type="component" value="Unassembled WGS sequence"/>
</dbReference>
<sequence>MSTHFRKAIKVRREQLIRELLKLNRKELNAIYLDNLLLSDLEKELKEQLESKGARKK</sequence>
<protein>
    <recommendedName>
        <fullName evidence="3">Fur-regulated basic protein B</fullName>
    </recommendedName>
</protein>
<name>A0ABN8AFG5_9BACI</name>
<comment type="caution">
    <text evidence="1">The sequence shown here is derived from an EMBL/GenBank/DDBJ whole genome shotgun (WGS) entry which is preliminary data.</text>
</comment>
<evidence type="ECO:0008006" key="3">
    <source>
        <dbReference type="Google" id="ProtNLM"/>
    </source>
</evidence>